<sequence>MISTLIALIVLVTSLLAAIALMRAVDTSNTIAGSLTFRQGVLQEAERAYVDAQQKITFLQPNSDNDQATLGYYAEPQPATARSAGDVPNVLVNNVTGSIGSVMPLNSNDNSVTYVVERLCPTSGAASVTACIVPGASILGGTSSNQSSDSLTPFNNGAYAAFRLTVRVDGLKGTTAYVQTILR</sequence>
<reference evidence="1 2" key="1">
    <citation type="submission" date="2020-10" db="EMBL/GenBank/DDBJ databases">
        <title>Phylogeny of dyella-like bacteria.</title>
        <authorList>
            <person name="Fu J."/>
        </authorList>
    </citation>
    <scope>NUCLEOTIDE SEQUENCE [LARGE SCALE GENOMIC DNA]</scope>
    <source>
        <strain evidence="1 2">DHOB09</strain>
    </source>
</reference>
<name>A0ABX7GSH7_9GAMM</name>
<dbReference type="Proteomes" id="UP000663181">
    <property type="component" value="Chromosome"/>
</dbReference>
<dbReference type="EMBL" id="CP064030">
    <property type="protein sequence ID" value="QRN52752.1"/>
    <property type="molecule type" value="Genomic_DNA"/>
</dbReference>
<dbReference type="RefSeq" id="WP_188799986.1">
    <property type="nucleotide sequence ID" value="NZ_BMIZ01000002.1"/>
</dbReference>
<gene>
    <name evidence="1" type="ORF">ISN74_15030</name>
</gene>
<proteinExistence type="predicted"/>
<accession>A0ABX7GSH7</accession>
<organism evidence="1 2">
    <name type="scientific">Dyella caseinilytica</name>
    <dbReference type="NCBI Taxonomy" id="1849581"/>
    <lineage>
        <taxon>Bacteria</taxon>
        <taxon>Pseudomonadati</taxon>
        <taxon>Pseudomonadota</taxon>
        <taxon>Gammaproteobacteria</taxon>
        <taxon>Lysobacterales</taxon>
        <taxon>Rhodanobacteraceae</taxon>
        <taxon>Dyella</taxon>
    </lineage>
</organism>
<evidence type="ECO:0008006" key="3">
    <source>
        <dbReference type="Google" id="ProtNLM"/>
    </source>
</evidence>
<keyword evidence="2" id="KW-1185">Reference proteome</keyword>
<evidence type="ECO:0000313" key="2">
    <source>
        <dbReference type="Proteomes" id="UP000663181"/>
    </source>
</evidence>
<protein>
    <recommendedName>
        <fullName evidence="3">Type IV pilus assembly protein PilX</fullName>
    </recommendedName>
</protein>
<evidence type="ECO:0000313" key="1">
    <source>
        <dbReference type="EMBL" id="QRN52752.1"/>
    </source>
</evidence>